<evidence type="ECO:0000256" key="1">
    <source>
        <dbReference type="SAM" id="Coils"/>
    </source>
</evidence>
<sequence>MLQSFSMWQLNDIDNLDDAIVLIRDMAPIVTNVEWDDEPLVAHFNSIDGFDLNVPETIEIGNNNIRYVTFEFYTERSRRPEFWFNAEGNMKPRDERVNTYNSQILLFEHNNSVKSIVFKGTSLAKTILNTCMPEETWGAVEPAEINVSEDLLYWIFRKFIDLRESPLSPNNPLYVTALKSYTGKTRDNVNAMRGRGNRISTILGTLAFLFNNENLKAVRPQLQYNGEVFLVEISLTGTCRIWEEEYQGRWLALDSKRLKNNIAIYTYIVLLPILVESYRDNVNRGVWSPQLKIEFLQRLGNEIKDQVEAELERLQNEANIEDEEINDEEEHLTLFDILEEDDE</sequence>
<proteinExistence type="predicted"/>
<evidence type="ECO:0000313" key="3">
    <source>
        <dbReference type="Proteomes" id="UP000613512"/>
    </source>
</evidence>
<protein>
    <submittedName>
        <fullName evidence="2">Uncharacterized protein</fullName>
    </submittedName>
</protein>
<accession>A0A916RTW5</accession>
<comment type="caution">
    <text evidence="2">The sequence shown here is derived from an EMBL/GenBank/DDBJ whole genome shotgun (WGS) entry which is preliminary data.</text>
</comment>
<reference evidence="2" key="1">
    <citation type="journal article" date="2014" name="Int. J. Syst. Evol. Microbiol.">
        <title>Complete genome sequence of Corynebacterium casei LMG S-19264T (=DSM 44701T), isolated from a smear-ripened cheese.</title>
        <authorList>
            <consortium name="US DOE Joint Genome Institute (JGI-PGF)"/>
            <person name="Walter F."/>
            <person name="Albersmeier A."/>
            <person name="Kalinowski J."/>
            <person name="Ruckert C."/>
        </authorList>
    </citation>
    <scope>NUCLEOTIDE SEQUENCE</scope>
    <source>
        <strain evidence="2">CGMCC 1.12408</strain>
    </source>
</reference>
<feature type="coiled-coil region" evidence="1">
    <location>
        <begin position="297"/>
        <end position="331"/>
    </location>
</feature>
<reference evidence="2" key="2">
    <citation type="submission" date="2020-09" db="EMBL/GenBank/DDBJ databases">
        <authorList>
            <person name="Sun Q."/>
            <person name="Zhou Y."/>
        </authorList>
    </citation>
    <scope>NUCLEOTIDE SEQUENCE</scope>
    <source>
        <strain evidence="2">CGMCC 1.12408</strain>
    </source>
</reference>
<name>A0A916RTW5_9BACI</name>
<dbReference type="RefSeq" id="WP_188383780.1">
    <property type="nucleotide sequence ID" value="NZ_BMEY01000005.1"/>
</dbReference>
<dbReference type="AlphaFoldDB" id="A0A916RTW5"/>
<gene>
    <name evidence="2" type="ORF">GCM10008025_11810</name>
</gene>
<dbReference type="Proteomes" id="UP000613512">
    <property type="component" value="Unassembled WGS sequence"/>
</dbReference>
<dbReference type="EMBL" id="BMEY01000005">
    <property type="protein sequence ID" value="GGA69497.1"/>
    <property type="molecule type" value="Genomic_DNA"/>
</dbReference>
<keyword evidence="3" id="KW-1185">Reference proteome</keyword>
<organism evidence="2 3">
    <name type="scientific">Ornithinibacillus halotolerans</name>
    <dbReference type="NCBI Taxonomy" id="1274357"/>
    <lineage>
        <taxon>Bacteria</taxon>
        <taxon>Bacillati</taxon>
        <taxon>Bacillota</taxon>
        <taxon>Bacilli</taxon>
        <taxon>Bacillales</taxon>
        <taxon>Bacillaceae</taxon>
        <taxon>Ornithinibacillus</taxon>
    </lineage>
</organism>
<evidence type="ECO:0000313" key="2">
    <source>
        <dbReference type="EMBL" id="GGA69497.1"/>
    </source>
</evidence>
<keyword evidence="1" id="KW-0175">Coiled coil</keyword>